<evidence type="ECO:0000313" key="3">
    <source>
        <dbReference type="Proteomes" id="UP000000238"/>
    </source>
</evidence>
<gene>
    <name evidence="2" type="ordered locus">HCH_07053</name>
</gene>
<dbReference type="InterPro" id="IPR012433">
    <property type="entry name" value="Imm11"/>
</dbReference>
<dbReference type="AlphaFoldDB" id="Q2S6Q9"/>
<sequence length="161" mass="18730">MEEIYPEDIGVTMSNEYPGRVLTDFIANVELCLIVSKAVKKTMEKVNQGPIEFLPLWIYNHKSRLESKDYFYVNPLGAYDVLDLNKSGVDYYEDSEKVISVDWYVLSRKKLNQPNLPDIFRIKEWPKAYVISQRMLEALQAMNPAPVNLVVEKIEIHEDVE</sequence>
<reference evidence="2 3" key="1">
    <citation type="journal article" date="2005" name="Nucleic Acids Res.">
        <title>Genomic blueprint of Hahella chejuensis, a marine microbe producing an algicidal agent.</title>
        <authorList>
            <person name="Jeong H."/>
            <person name="Yim J.H."/>
            <person name="Lee C."/>
            <person name="Choi S.-H."/>
            <person name="Park Y.K."/>
            <person name="Yoon S.H."/>
            <person name="Hur C.-G."/>
            <person name="Kang H.-Y."/>
            <person name="Kim D."/>
            <person name="Lee H.H."/>
            <person name="Park K.H."/>
            <person name="Park S.-H."/>
            <person name="Park H.-S."/>
            <person name="Lee H.K."/>
            <person name="Oh T.K."/>
            <person name="Kim J.F."/>
        </authorList>
    </citation>
    <scope>NUCLEOTIDE SEQUENCE [LARGE SCALE GENOMIC DNA]</scope>
    <source>
        <strain evidence="2 3">KCTC 2396</strain>
    </source>
</reference>
<dbReference type="EMBL" id="CP000155">
    <property type="protein sequence ID" value="ABC33665.1"/>
    <property type="molecule type" value="Genomic_DNA"/>
</dbReference>
<evidence type="ECO:0000259" key="1">
    <source>
        <dbReference type="Pfam" id="PF07791"/>
    </source>
</evidence>
<dbReference type="Pfam" id="PF07791">
    <property type="entry name" value="Imm11"/>
    <property type="match status" value="1"/>
</dbReference>
<name>Q2S6Q9_HAHCH</name>
<organism evidence="2 3">
    <name type="scientific">Hahella chejuensis (strain KCTC 2396)</name>
    <dbReference type="NCBI Taxonomy" id="349521"/>
    <lineage>
        <taxon>Bacteria</taxon>
        <taxon>Pseudomonadati</taxon>
        <taxon>Pseudomonadota</taxon>
        <taxon>Gammaproteobacteria</taxon>
        <taxon>Oceanospirillales</taxon>
        <taxon>Hahellaceae</taxon>
        <taxon>Hahella</taxon>
    </lineage>
</organism>
<evidence type="ECO:0000313" key="2">
    <source>
        <dbReference type="EMBL" id="ABC33665.1"/>
    </source>
</evidence>
<proteinExistence type="predicted"/>
<dbReference type="KEGG" id="hch:HCH_07053"/>
<dbReference type="eggNOG" id="ENOG50309JR">
    <property type="taxonomic scope" value="Bacteria"/>
</dbReference>
<dbReference type="HOGENOM" id="CLU_120443_1_0_6"/>
<dbReference type="Proteomes" id="UP000000238">
    <property type="component" value="Chromosome"/>
</dbReference>
<dbReference type="STRING" id="349521.HCH_07053"/>
<keyword evidence="3" id="KW-1185">Reference proteome</keyword>
<accession>Q2S6Q9</accession>
<feature type="domain" description="Immunity MXAN-0049 protein" evidence="1">
    <location>
        <begin position="18"/>
        <end position="146"/>
    </location>
</feature>
<protein>
    <recommendedName>
        <fullName evidence="1">Immunity MXAN-0049 protein domain-containing protein</fullName>
    </recommendedName>
</protein>